<evidence type="ECO:0000259" key="5">
    <source>
        <dbReference type="PROSITE" id="PS51635"/>
    </source>
</evidence>
<proteinExistence type="predicted"/>
<dbReference type="OrthoDB" id="5290098at2"/>
<feature type="active site" description="Nucleophile" evidence="4">
    <location>
        <position position="50"/>
    </location>
</feature>
<comment type="caution">
    <text evidence="4">Lacks conserved residue(s) required for the propagation of feature annotation.</text>
</comment>
<evidence type="ECO:0000313" key="7">
    <source>
        <dbReference type="Proteomes" id="UP000217289"/>
    </source>
</evidence>
<dbReference type="GO" id="GO:0016787">
    <property type="term" value="F:hydrolase activity"/>
    <property type="evidence" value="ECO:0007669"/>
    <property type="project" value="UniProtKB-UniRule"/>
</dbReference>
<reference evidence="6 7" key="1">
    <citation type="submission" date="2017-06" db="EMBL/GenBank/DDBJ databases">
        <authorList>
            <person name="Kim H.J."/>
            <person name="Triplett B.A."/>
        </authorList>
    </citation>
    <scope>NUCLEOTIDE SEQUENCE [LARGE SCALE GENOMIC DNA]</scope>
    <source>
        <strain evidence="6 7">DSM 14713</strain>
    </source>
</reference>
<accession>A0A250I6G6</accession>
<dbReference type="InterPro" id="IPR016035">
    <property type="entry name" value="Acyl_Trfase/lysoPLipase"/>
</dbReference>
<dbReference type="Pfam" id="PF01734">
    <property type="entry name" value="Patatin"/>
    <property type="match status" value="1"/>
</dbReference>
<dbReference type="Gene3D" id="3.40.1090.10">
    <property type="entry name" value="Cytosolic phospholipase A2 catalytic domain"/>
    <property type="match status" value="2"/>
</dbReference>
<protein>
    <submittedName>
        <fullName evidence="6">Patatin</fullName>
    </submittedName>
</protein>
<keyword evidence="3 4" id="KW-0443">Lipid metabolism</keyword>
<dbReference type="SUPFAM" id="SSF52151">
    <property type="entry name" value="FabD/lysophospholipase-like"/>
    <property type="match status" value="1"/>
</dbReference>
<dbReference type="EMBL" id="CP022163">
    <property type="protein sequence ID" value="ATB27449.1"/>
    <property type="molecule type" value="Genomic_DNA"/>
</dbReference>
<dbReference type="PANTHER" id="PTHR14226:SF29">
    <property type="entry name" value="NEUROPATHY TARGET ESTERASE SWS"/>
    <property type="match status" value="1"/>
</dbReference>
<organism evidence="6 7">
    <name type="scientific">Melittangium boletus DSM 14713</name>
    <dbReference type="NCBI Taxonomy" id="1294270"/>
    <lineage>
        <taxon>Bacteria</taxon>
        <taxon>Pseudomonadati</taxon>
        <taxon>Myxococcota</taxon>
        <taxon>Myxococcia</taxon>
        <taxon>Myxococcales</taxon>
        <taxon>Cystobacterineae</taxon>
        <taxon>Archangiaceae</taxon>
        <taxon>Melittangium</taxon>
    </lineage>
</organism>
<feature type="active site" description="Proton acceptor" evidence="4">
    <location>
        <position position="175"/>
    </location>
</feature>
<sequence length="291" mass="31150">MVASSVQQLLQGKRFGLVLSAGYFGFFGHAGFLKGLAATGLTPSAYAGTSAGGLVAAYAAAGASVQAIEELVLKQTRESFWDPDPIGAVLNAFPREGHGATGLLKGERFRKLLERTLPVSTFEQLPHPLLLTSANLSQGTHEIFTSGELAPRVHATCAYPGLFRAVRVGRDLYWDGGLVDKAPALSLRESAFGQDLDAILVHYLPSRTRKMLGGPMAYAQGIAAGSAALRHDHFRLQLSLLKERGFPVYVVVSNLPSVSPTQMERGFDALHQAKLSAERALARPPVPFEEA</sequence>
<keyword evidence="1 4" id="KW-0378">Hydrolase</keyword>
<dbReference type="RefSeq" id="WP_095976248.1">
    <property type="nucleotide sequence ID" value="NZ_CP022163.1"/>
</dbReference>
<evidence type="ECO:0000256" key="4">
    <source>
        <dbReference type="PROSITE-ProRule" id="PRU01161"/>
    </source>
</evidence>
<name>A0A250I6G6_9BACT</name>
<evidence type="ECO:0000313" key="6">
    <source>
        <dbReference type="EMBL" id="ATB27449.1"/>
    </source>
</evidence>
<dbReference type="Proteomes" id="UP000217289">
    <property type="component" value="Chromosome"/>
</dbReference>
<dbReference type="InterPro" id="IPR002641">
    <property type="entry name" value="PNPLA_dom"/>
</dbReference>
<dbReference type="InterPro" id="IPR050301">
    <property type="entry name" value="NTE"/>
</dbReference>
<evidence type="ECO:0000256" key="1">
    <source>
        <dbReference type="ARBA" id="ARBA00022801"/>
    </source>
</evidence>
<keyword evidence="7" id="KW-1185">Reference proteome</keyword>
<keyword evidence="2 4" id="KW-0442">Lipid degradation</keyword>
<dbReference type="KEGG" id="mbd:MEBOL_000891"/>
<evidence type="ECO:0000256" key="2">
    <source>
        <dbReference type="ARBA" id="ARBA00022963"/>
    </source>
</evidence>
<gene>
    <name evidence="6" type="ORF">MEBOL_000891</name>
</gene>
<dbReference type="PANTHER" id="PTHR14226">
    <property type="entry name" value="NEUROPATHY TARGET ESTERASE/SWISS CHEESE D.MELANOGASTER"/>
    <property type="match status" value="1"/>
</dbReference>
<feature type="short sequence motif" description="DGA/G" evidence="4">
    <location>
        <begin position="175"/>
        <end position="177"/>
    </location>
</feature>
<feature type="short sequence motif" description="GXSXG" evidence="4">
    <location>
        <begin position="48"/>
        <end position="52"/>
    </location>
</feature>
<evidence type="ECO:0000256" key="3">
    <source>
        <dbReference type="ARBA" id="ARBA00023098"/>
    </source>
</evidence>
<dbReference type="PROSITE" id="PS51635">
    <property type="entry name" value="PNPLA"/>
    <property type="match status" value="1"/>
</dbReference>
<dbReference type="AlphaFoldDB" id="A0A250I6G6"/>
<dbReference type="GO" id="GO:0016042">
    <property type="term" value="P:lipid catabolic process"/>
    <property type="evidence" value="ECO:0007669"/>
    <property type="project" value="UniProtKB-UniRule"/>
</dbReference>
<feature type="domain" description="PNPLA" evidence="5">
    <location>
        <begin position="17"/>
        <end position="188"/>
    </location>
</feature>